<gene>
    <name evidence="1" type="ORF">DFH08DRAFT_817022</name>
</gene>
<evidence type="ECO:0000313" key="1">
    <source>
        <dbReference type="EMBL" id="KAJ7325945.1"/>
    </source>
</evidence>
<protein>
    <submittedName>
        <fullName evidence="1">Uncharacterized protein</fullName>
    </submittedName>
</protein>
<keyword evidence="2" id="KW-1185">Reference proteome</keyword>
<evidence type="ECO:0000313" key="2">
    <source>
        <dbReference type="Proteomes" id="UP001218218"/>
    </source>
</evidence>
<dbReference type="Proteomes" id="UP001218218">
    <property type="component" value="Unassembled WGS sequence"/>
</dbReference>
<accession>A0AAD7EIZ1</accession>
<name>A0AAD7EIZ1_9AGAR</name>
<dbReference type="EMBL" id="JARIHO010000043">
    <property type="protein sequence ID" value="KAJ7325945.1"/>
    <property type="molecule type" value="Genomic_DNA"/>
</dbReference>
<reference evidence="1" key="1">
    <citation type="submission" date="2023-03" db="EMBL/GenBank/DDBJ databases">
        <title>Massive genome expansion in bonnet fungi (Mycena s.s.) driven by repeated elements and novel gene families across ecological guilds.</title>
        <authorList>
            <consortium name="Lawrence Berkeley National Laboratory"/>
            <person name="Harder C.B."/>
            <person name="Miyauchi S."/>
            <person name="Viragh M."/>
            <person name="Kuo A."/>
            <person name="Thoen E."/>
            <person name="Andreopoulos B."/>
            <person name="Lu D."/>
            <person name="Skrede I."/>
            <person name="Drula E."/>
            <person name="Henrissat B."/>
            <person name="Morin E."/>
            <person name="Kohler A."/>
            <person name="Barry K."/>
            <person name="LaButti K."/>
            <person name="Morin E."/>
            <person name="Salamov A."/>
            <person name="Lipzen A."/>
            <person name="Mereny Z."/>
            <person name="Hegedus B."/>
            <person name="Baldrian P."/>
            <person name="Stursova M."/>
            <person name="Weitz H."/>
            <person name="Taylor A."/>
            <person name="Grigoriev I.V."/>
            <person name="Nagy L.G."/>
            <person name="Martin F."/>
            <person name="Kauserud H."/>
        </authorList>
    </citation>
    <scope>NUCLEOTIDE SEQUENCE</scope>
    <source>
        <strain evidence="1">CBHHK002</strain>
    </source>
</reference>
<organism evidence="1 2">
    <name type="scientific">Mycena albidolilacea</name>
    <dbReference type="NCBI Taxonomy" id="1033008"/>
    <lineage>
        <taxon>Eukaryota</taxon>
        <taxon>Fungi</taxon>
        <taxon>Dikarya</taxon>
        <taxon>Basidiomycota</taxon>
        <taxon>Agaricomycotina</taxon>
        <taxon>Agaricomycetes</taxon>
        <taxon>Agaricomycetidae</taxon>
        <taxon>Agaricales</taxon>
        <taxon>Marasmiineae</taxon>
        <taxon>Mycenaceae</taxon>
        <taxon>Mycena</taxon>
    </lineage>
</organism>
<sequence>MWTYESYKATDHVLPSGFDLNRYVSHVHRGITHFHALFWPVPRNISDVNLESTEPPPGWKEYTARHKFLFAGLKGGGGILGYVNADGTRKPIYKFSNSGHFRRCAPGETDTEGPVKFQKAVVDPSKMVHLISKHLDIFEQDQHFEDNIGRFSLALSLEDAKKISCLGCFKD</sequence>
<proteinExistence type="predicted"/>
<dbReference type="AlphaFoldDB" id="A0AAD7EIZ1"/>
<comment type="caution">
    <text evidence="1">The sequence shown here is derived from an EMBL/GenBank/DDBJ whole genome shotgun (WGS) entry which is preliminary data.</text>
</comment>